<feature type="transmembrane region" description="Helical" evidence="1">
    <location>
        <begin position="214"/>
        <end position="233"/>
    </location>
</feature>
<keyword evidence="1" id="KW-1133">Transmembrane helix</keyword>
<keyword evidence="3" id="KW-1185">Reference proteome</keyword>
<evidence type="ECO:0000313" key="2">
    <source>
        <dbReference type="EMBL" id="SER20975.1"/>
    </source>
</evidence>
<protein>
    <recommendedName>
        <fullName evidence="4">Fusaric acid resistance protein-like</fullName>
    </recommendedName>
</protein>
<feature type="transmembrane region" description="Helical" evidence="1">
    <location>
        <begin position="264"/>
        <end position="283"/>
    </location>
</feature>
<dbReference type="AlphaFoldDB" id="A0A1H9MC11"/>
<evidence type="ECO:0008006" key="4">
    <source>
        <dbReference type="Google" id="ProtNLM"/>
    </source>
</evidence>
<dbReference type="EMBL" id="FOGC01000014">
    <property type="protein sequence ID" value="SER20975.1"/>
    <property type="molecule type" value="Genomic_DNA"/>
</dbReference>
<gene>
    <name evidence="2" type="ORF">SAMN05216522_11452</name>
</gene>
<feature type="transmembrane region" description="Helical" evidence="1">
    <location>
        <begin position="119"/>
        <end position="140"/>
    </location>
</feature>
<accession>A0A1H9MC11</accession>
<dbReference type="OrthoDB" id="6799126at2"/>
<organism evidence="2 3">
    <name type="scientific">Rosenbergiella nectarea</name>
    <dbReference type="NCBI Taxonomy" id="988801"/>
    <lineage>
        <taxon>Bacteria</taxon>
        <taxon>Pseudomonadati</taxon>
        <taxon>Pseudomonadota</taxon>
        <taxon>Gammaproteobacteria</taxon>
        <taxon>Enterobacterales</taxon>
        <taxon>Erwiniaceae</taxon>
        <taxon>Rosenbergiella</taxon>
    </lineage>
</organism>
<keyword evidence="1" id="KW-0812">Transmembrane</keyword>
<dbReference type="RefSeq" id="WP_092678065.1">
    <property type="nucleotide sequence ID" value="NZ_FOGC01000014.1"/>
</dbReference>
<feature type="transmembrane region" description="Helical" evidence="1">
    <location>
        <begin position="240"/>
        <end position="258"/>
    </location>
</feature>
<dbReference type="InterPro" id="IPR016926">
    <property type="entry name" value="UCP029594"/>
</dbReference>
<sequence length="354" mass="39791">MFISRLLERQYPAKYKPLSGNDLRHMLRITFAGSMGLFFHSWIDTQYGVFYVVYPIMLTGLVPMFNLHIARQMVANAIINCVEMLILFTFLVNYPLPMTLAVFILYTLRFYLMSRGPLFLFGSMGVICLSVMPDFLSYATTDMNDLMFSNIVGSLLAVVLSAVACFIFPDTEPRQRPAPINKSSSRIMHETLLASVIATLLFVIFQVYTLSDSLAALMAGIFALFPMHYRGAILSATWRILGVIVGCIFALVIQLIMYDFSRHLLLLLLLVSLALILAARVHVFEKVGSGVGFSILTTLGLIFGQYMHPNNDIIFSDLYRLTSVTMSLLATLVVTYVMHKVLNCFSATRFVPDE</sequence>
<dbReference type="Proteomes" id="UP000242515">
    <property type="component" value="Unassembled WGS sequence"/>
</dbReference>
<reference evidence="3" key="1">
    <citation type="submission" date="2016-10" db="EMBL/GenBank/DDBJ databases">
        <authorList>
            <person name="Varghese N."/>
            <person name="Submissions S."/>
        </authorList>
    </citation>
    <scope>NUCLEOTIDE SEQUENCE [LARGE SCALE GENOMIC DNA]</scope>
    <source>
        <strain evidence="3">8N4</strain>
    </source>
</reference>
<evidence type="ECO:0000313" key="3">
    <source>
        <dbReference type="Proteomes" id="UP000242515"/>
    </source>
</evidence>
<dbReference type="STRING" id="988801.SAMN05216522_11452"/>
<feature type="transmembrane region" description="Helical" evidence="1">
    <location>
        <begin position="146"/>
        <end position="169"/>
    </location>
</feature>
<keyword evidence="1" id="KW-0472">Membrane</keyword>
<dbReference type="Pfam" id="PF11168">
    <property type="entry name" value="DUF2955"/>
    <property type="match status" value="1"/>
</dbReference>
<feature type="transmembrane region" description="Helical" evidence="1">
    <location>
        <begin position="190"/>
        <end position="208"/>
    </location>
</feature>
<proteinExistence type="predicted"/>
<name>A0A1H9MC11_9GAMM</name>
<feature type="transmembrane region" description="Helical" evidence="1">
    <location>
        <begin position="319"/>
        <end position="339"/>
    </location>
</feature>
<dbReference type="InterPro" id="IPR022604">
    <property type="entry name" value="DUF2955"/>
</dbReference>
<feature type="transmembrane region" description="Helical" evidence="1">
    <location>
        <begin position="290"/>
        <end position="307"/>
    </location>
</feature>
<feature type="transmembrane region" description="Helical" evidence="1">
    <location>
        <begin position="49"/>
        <end position="67"/>
    </location>
</feature>
<evidence type="ECO:0000256" key="1">
    <source>
        <dbReference type="SAM" id="Phobius"/>
    </source>
</evidence>
<dbReference type="PIRSF" id="PIRSF029594">
    <property type="entry name" value="UCP029594"/>
    <property type="match status" value="1"/>
</dbReference>